<evidence type="ECO:0008006" key="4">
    <source>
        <dbReference type="Google" id="ProtNLM"/>
    </source>
</evidence>
<evidence type="ECO:0000313" key="2">
    <source>
        <dbReference type="EMBL" id="RSL29242.1"/>
    </source>
</evidence>
<dbReference type="EMBL" id="RBVX01000082">
    <property type="protein sequence ID" value="RSL29242.1"/>
    <property type="molecule type" value="Genomic_DNA"/>
</dbReference>
<feature type="transmembrane region" description="Helical" evidence="1">
    <location>
        <begin position="6"/>
        <end position="24"/>
    </location>
</feature>
<dbReference type="Proteomes" id="UP000275076">
    <property type="component" value="Unassembled WGS sequence"/>
</dbReference>
<feature type="transmembrane region" description="Helical" evidence="1">
    <location>
        <begin position="36"/>
        <end position="56"/>
    </location>
</feature>
<keyword evidence="3" id="KW-1185">Reference proteome</keyword>
<dbReference type="OrthoDB" id="1758157at2"/>
<keyword evidence="1" id="KW-0472">Membrane</keyword>
<organism evidence="2 3">
    <name type="scientific">Salibacterium salarium</name>
    <dbReference type="NCBI Taxonomy" id="284579"/>
    <lineage>
        <taxon>Bacteria</taxon>
        <taxon>Bacillati</taxon>
        <taxon>Bacillota</taxon>
        <taxon>Bacilli</taxon>
        <taxon>Bacillales</taxon>
        <taxon>Bacillaceae</taxon>
    </lineage>
</organism>
<evidence type="ECO:0000313" key="3">
    <source>
        <dbReference type="Proteomes" id="UP000275076"/>
    </source>
</evidence>
<accession>A0A428MSY8</accession>
<reference evidence="2 3" key="1">
    <citation type="submission" date="2018-10" db="EMBL/GenBank/DDBJ databases">
        <title>Draft genome sequence of Bacillus salarius IM0101, isolated from a hypersaline soil in Inner Mongolia, China.</title>
        <authorList>
            <person name="Yamprayoonswat W."/>
            <person name="Boonvisut S."/>
            <person name="Jumpathong W."/>
            <person name="Sittihan S."/>
            <person name="Ruangsuj P."/>
            <person name="Wanthongcharoen S."/>
            <person name="Thongpramul N."/>
            <person name="Pimmason S."/>
            <person name="Yu B."/>
            <person name="Yasawong M."/>
        </authorList>
    </citation>
    <scope>NUCLEOTIDE SEQUENCE [LARGE SCALE GENOMIC DNA]</scope>
    <source>
        <strain evidence="2 3">IM0101</strain>
    </source>
</reference>
<dbReference type="AlphaFoldDB" id="A0A428MSY8"/>
<protein>
    <recommendedName>
        <fullName evidence="4">Cytochrome c oxidase subunit 4</fullName>
    </recommendedName>
</protein>
<feature type="transmembrane region" description="Helical" evidence="1">
    <location>
        <begin position="76"/>
        <end position="98"/>
    </location>
</feature>
<comment type="caution">
    <text evidence="2">The sequence shown here is derived from an EMBL/GenBank/DDBJ whole genome shotgun (WGS) entry which is preliminary data.</text>
</comment>
<keyword evidence="1" id="KW-0812">Transmembrane</keyword>
<dbReference type="RefSeq" id="WP_125562885.1">
    <property type="nucleotide sequence ID" value="NZ_RBVX01000082.1"/>
</dbReference>
<gene>
    <name evidence="2" type="ORF">D7Z54_32260</name>
</gene>
<name>A0A428MSY8_9BACI</name>
<proteinExistence type="predicted"/>
<sequence length="103" mass="11379">MYGLLNVGSLVLGLIAWILPIASLTKHNKDNNKTWVLFSIASISACVISLLFQILYNDYLVRIEAWVALMDTSKAVVRLSSLLAVVTIVLNVITAIVYNKKSK</sequence>
<evidence type="ECO:0000256" key="1">
    <source>
        <dbReference type="SAM" id="Phobius"/>
    </source>
</evidence>
<keyword evidence="1" id="KW-1133">Transmembrane helix</keyword>